<protein>
    <submittedName>
        <fullName evidence="1">General secretion pathway protein M</fullName>
    </submittedName>
</protein>
<dbReference type="Proteomes" id="UP000001225">
    <property type="component" value="Chromosome"/>
</dbReference>
<gene>
    <name evidence="1" type="primary">gspM</name>
    <name evidence="1" type="ordered locus">Bpet2862</name>
</gene>
<evidence type="ECO:0000313" key="1">
    <source>
        <dbReference type="EMBL" id="CAP43204.1"/>
    </source>
</evidence>
<keyword evidence="2" id="KW-1185">Reference proteome</keyword>
<organism evidence="1 2">
    <name type="scientific">Bordetella petrii (strain ATCC BAA-461 / DSM 12804 / CCUG 43448 / CIP 107267 / Se-1111R)</name>
    <dbReference type="NCBI Taxonomy" id="340100"/>
    <lineage>
        <taxon>Bacteria</taxon>
        <taxon>Pseudomonadati</taxon>
        <taxon>Pseudomonadota</taxon>
        <taxon>Betaproteobacteria</taxon>
        <taxon>Burkholderiales</taxon>
        <taxon>Alcaligenaceae</taxon>
        <taxon>Bordetella</taxon>
    </lineage>
</organism>
<sequence length="212" mass="22600">MAHPASPAMNAIASLRGKLAPWAARAAAWRQRALSWYALRPRREQRLLACAGALLAAALVFLLLVEPAWSTMTRTRQELPDLRAQTATVAELTAQVRALRRRDAGAATASPSPGELTASLRREGLPDSVWSLELSTAKAPQPNAEAAAPASAIRLNLREASAAALFRWLDTAARDWRLSVADAELARATNPAGQRLPGRLNGALTLLPAPGP</sequence>
<dbReference type="eggNOG" id="COG3149">
    <property type="taxonomic scope" value="Bacteria"/>
</dbReference>
<proteinExistence type="predicted"/>
<dbReference type="GO" id="GO:0015628">
    <property type="term" value="P:protein secretion by the type II secretion system"/>
    <property type="evidence" value="ECO:0007669"/>
    <property type="project" value="InterPro"/>
</dbReference>
<dbReference type="EMBL" id="AM902716">
    <property type="protein sequence ID" value="CAP43204.1"/>
    <property type="molecule type" value="Genomic_DNA"/>
</dbReference>
<reference evidence="1 2" key="1">
    <citation type="journal article" date="2008" name="BMC Genomics">
        <title>The missing link: Bordetella petrii is endowed with both the metabolic versatility of environmental bacteria and virulence traits of pathogenic Bordetellae.</title>
        <authorList>
            <person name="Gross R."/>
            <person name="Guzman C.A."/>
            <person name="Sebaihia M."/>
            <person name="Martins Dos Santos V.A."/>
            <person name="Pieper D.H."/>
            <person name="Koebnik R."/>
            <person name="Lechner M."/>
            <person name="Bartels D."/>
            <person name="Buhrmester J."/>
            <person name="Choudhuri J.V."/>
            <person name="Ebensen T."/>
            <person name="Gaigalat L."/>
            <person name="Herrmann S."/>
            <person name="Khachane A.N."/>
            <person name="Larisch C."/>
            <person name="Link S."/>
            <person name="Linke B."/>
            <person name="Meyer F."/>
            <person name="Mormann S."/>
            <person name="Nakunst D."/>
            <person name="Rueckert C."/>
            <person name="Schneiker-Bekel S."/>
            <person name="Schulze K."/>
            <person name="Vorhoelter F.J."/>
            <person name="Yevsa T."/>
            <person name="Engle J.T."/>
            <person name="Goldman W.E."/>
            <person name="Puehler A."/>
            <person name="Goebel U.B."/>
            <person name="Goesmann A."/>
            <person name="Bloecker H."/>
            <person name="Kaiser O."/>
            <person name="Martinez-Arias R."/>
        </authorList>
    </citation>
    <scope>NUCLEOTIDE SEQUENCE [LARGE SCALE GENOMIC DNA]</scope>
    <source>
        <strain evidence="2">ATCC BAA-461 / DSM 12804 / CCUG 43448 / CIP 107267 / Se-1111R</strain>
    </source>
</reference>
<dbReference type="Pfam" id="PF04612">
    <property type="entry name" value="T2SSM"/>
    <property type="match status" value="1"/>
</dbReference>
<dbReference type="STRING" id="94624.Bpet2862"/>
<evidence type="ECO:0000313" key="2">
    <source>
        <dbReference type="Proteomes" id="UP000001225"/>
    </source>
</evidence>
<name>A9IRQ5_BORPD</name>
<accession>A9IRQ5</accession>
<dbReference type="InterPro" id="IPR007690">
    <property type="entry name" value="T2SS_GspM"/>
</dbReference>
<dbReference type="AlphaFoldDB" id="A9IRQ5"/>
<dbReference type="GO" id="GO:0015627">
    <property type="term" value="C:type II protein secretion system complex"/>
    <property type="evidence" value="ECO:0007669"/>
    <property type="project" value="InterPro"/>
</dbReference>
<dbReference type="KEGG" id="bpt:Bpet2862"/>